<evidence type="ECO:0000313" key="2">
    <source>
        <dbReference type="EMBL" id="CAK8691794.1"/>
    </source>
</evidence>
<protein>
    <submittedName>
        <fullName evidence="2">Uncharacterized protein</fullName>
    </submittedName>
</protein>
<evidence type="ECO:0000313" key="3">
    <source>
        <dbReference type="Proteomes" id="UP001642483"/>
    </source>
</evidence>
<gene>
    <name evidence="2" type="ORF">CVLEPA_LOCUS24552</name>
</gene>
<sequence length="162" mass="18320">MSQFTFNYDENWDEESPSLVLRVTCVVSMKTYTQASSLNLKLAHEETLKKRSGVSAWSSHRCTRPHRHRGGFVKKGNDSTSRVEQLVGASLFCVDGVIITPTIALIVIEKLKEEEEIAEKMELEIKLSEGTEMQRHVDDEVNQPMTSSKLPLTLSELSRIQP</sequence>
<keyword evidence="3" id="KW-1185">Reference proteome</keyword>
<evidence type="ECO:0000256" key="1">
    <source>
        <dbReference type="SAM" id="MobiDB-lite"/>
    </source>
</evidence>
<feature type="compositionally biased region" description="Polar residues" evidence="1">
    <location>
        <begin position="143"/>
        <end position="162"/>
    </location>
</feature>
<accession>A0ABP0GJ67</accession>
<name>A0ABP0GJ67_CLALP</name>
<dbReference type="Proteomes" id="UP001642483">
    <property type="component" value="Unassembled WGS sequence"/>
</dbReference>
<organism evidence="2 3">
    <name type="scientific">Clavelina lepadiformis</name>
    <name type="common">Light-bulb sea squirt</name>
    <name type="synonym">Ascidia lepadiformis</name>
    <dbReference type="NCBI Taxonomy" id="159417"/>
    <lineage>
        <taxon>Eukaryota</taxon>
        <taxon>Metazoa</taxon>
        <taxon>Chordata</taxon>
        <taxon>Tunicata</taxon>
        <taxon>Ascidiacea</taxon>
        <taxon>Aplousobranchia</taxon>
        <taxon>Clavelinidae</taxon>
        <taxon>Clavelina</taxon>
    </lineage>
</organism>
<reference evidence="2 3" key="1">
    <citation type="submission" date="2024-02" db="EMBL/GenBank/DDBJ databases">
        <authorList>
            <person name="Daric V."/>
            <person name="Darras S."/>
        </authorList>
    </citation>
    <scope>NUCLEOTIDE SEQUENCE [LARGE SCALE GENOMIC DNA]</scope>
</reference>
<proteinExistence type="predicted"/>
<dbReference type="EMBL" id="CAWYQH010000119">
    <property type="protein sequence ID" value="CAK8691794.1"/>
    <property type="molecule type" value="Genomic_DNA"/>
</dbReference>
<feature type="region of interest" description="Disordered" evidence="1">
    <location>
        <begin position="138"/>
        <end position="162"/>
    </location>
</feature>
<comment type="caution">
    <text evidence="2">The sequence shown here is derived from an EMBL/GenBank/DDBJ whole genome shotgun (WGS) entry which is preliminary data.</text>
</comment>